<evidence type="ECO:0000256" key="4">
    <source>
        <dbReference type="PROSITE-ProRule" id="PRU00146"/>
    </source>
</evidence>
<organism evidence="7 8">
    <name type="scientific">Acorus gramineus</name>
    <name type="common">Dwarf sweet flag</name>
    <dbReference type="NCBI Taxonomy" id="55184"/>
    <lineage>
        <taxon>Eukaryota</taxon>
        <taxon>Viridiplantae</taxon>
        <taxon>Streptophyta</taxon>
        <taxon>Embryophyta</taxon>
        <taxon>Tracheophyta</taxon>
        <taxon>Spermatophyta</taxon>
        <taxon>Magnoliopsida</taxon>
        <taxon>Liliopsida</taxon>
        <taxon>Acoraceae</taxon>
        <taxon>Acorus</taxon>
    </lineage>
</organism>
<dbReference type="InterPro" id="IPR011011">
    <property type="entry name" value="Znf_FYVE_PHD"/>
</dbReference>
<keyword evidence="2 4" id="KW-0863">Zinc-finger</keyword>
<dbReference type="InterPro" id="IPR013083">
    <property type="entry name" value="Znf_RING/FYVE/PHD"/>
</dbReference>
<dbReference type="EMBL" id="JAUJYN010000007">
    <property type="protein sequence ID" value="KAK1266821.1"/>
    <property type="molecule type" value="Genomic_DNA"/>
</dbReference>
<keyword evidence="3" id="KW-0862">Zinc</keyword>
<protein>
    <recommendedName>
        <fullName evidence="6">PHD-type domain-containing protein</fullName>
    </recommendedName>
</protein>
<dbReference type="PROSITE" id="PS50016">
    <property type="entry name" value="ZF_PHD_2"/>
    <property type="match status" value="1"/>
</dbReference>
<proteinExistence type="predicted"/>
<evidence type="ECO:0000256" key="3">
    <source>
        <dbReference type="ARBA" id="ARBA00022833"/>
    </source>
</evidence>
<reference evidence="7" key="2">
    <citation type="submission" date="2023-06" db="EMBL/GenBank/DDBJ databases">
        <authorList>
            <person name="Ma L."/>
            <person name="Liu K.-W."/>
            <person name="Li Z."/>
            <person name="Hsiao Y.-Y."/>
            <person name="Qi Y."/>
            <person name="Fu T."/>
            <person name="Tang G."/>
            <person name="Zhang D."/>
            <person name="Sun W.-H."/>
            <person name="Liu D.-K."/>
            <person name="Li Y."/>
            <person name="Chen G.-Z."/>
            <person name="Liu X.-D."/>
            <person name="Liao X.-Y."/>
            <person name="Jiang Y.-T."/>
            <person name="Yu X."/>
            <person name="Hao Y."/>
            <person name="Huang J."/>
            <person name="Zhao X.-W."/>
            <person name="Ke S."/>
            <person name="Chen Y.-Y."/>
            <person name="Wu W.-L."/>
            <person name="Hsu J.-L."/>
            <person name="Lin Y.-F."/>
            <person name="Huang M.-D."/>
            <person name="Li C.-Y."/>
            <person name="Huang L."/>
            <person name="Wang Z.-W."/>
            <person name="Zhao X."/>
            <person name="Zhong W.-Y."/>
            <person name="Peng D.-H."/>
            <person name="Ahmad S."/>
            <person name="Lan S."/>
            <person name="Zhang J.-S."/>
            <person name="Tsai W.-C."/>
            <person name="Van De Peer Y."/>
            <person name="Liu Z.-J."/>
        </authorList>
    </citation>
    <scope>NUCLEOTIDE SEQUENCE</scope>
    <source>
        <strain evidence="7">SCP</strain>
        <tissue evidence="7">Leaves</tissue>
    </source>
</reference>
<feature type="region of interest" description="Disordered" evidence="5">
    <location>
        <begin position="461"/>
        <end position="481"/>
    </location>
</feature>
<comment type="caution">
    <text evidence="7">The sequence shown here is derived from an EMBL/GenBank/DDBJ whole genome shotgun (WGS) entry which is preliminary data.</text>
</comment>
<accession>A0AAV9ARJ0</accession>
<feature type="compositionally biased region" description="Polar residues" evidence="5">
    <location>
        <begin position="462"/>
        <end position="473"/>
    </location>
</feature>
<dbReference type="Proteomes" id="UP001179952">
    <property type="component" value="Unassembled WGS sequence"/>
</dbReference>
<dbReference type="GO" id="GO:0008270">
    <property type="term" value="F:zinc ion binding"/>
    <property type="evidence" value="ECO:0007669"/>
    <property type="project" value="UniProtKB-KW"/>
</dbReference>
<evidence type="ECO:0000313" key="8">
    <source>
        <dbReference type="Proteomes" id="UP001179952"/>
    </source>
</evidence>
<dbReference type="InterPro" id="IPR001965">
    <property type="entry name" value="Znf_PHD"/>
</dbReference>
<feature type="region of interest" description="Disordered" evidence="5">
    <location>
        <begin position="24"/>
        <end position="51"/>
    </location>
</feature>
<dbReference type="Gene3D" id="3.30.40.10">
    <property type="entry name" value="Zinc/RING finger domain, C3HC4 (zinc finger)"/>
    <property type="match status" value="1"/>
</dbReference>
<gene>
    <name evidence="7" type="ORF">QJS04_geneDACA000159</name>
</gene>
<evidence type="ECO:0000256" key="2">
    <source>
        <dbReference type="ARBA" id="ARBA00022771"/>
    </source>
</evidence>
<evidence type="ECO:0000313" key="7">
    <source>
        <dbReference type="EMBL" id="KAK1266821.1"/>
    </source>
</evidence>
<name>A0AAV9ARJ0_ACOGR</name>
<evidence type="ECO:0000256" key="1">
    <source>
        <dbReference type="ARBA" id="ARBA00022723"/>
    </source>
</evidence>
<dbReference type="InterPro" id="IPR019787">
    <property type="entry name" value="Znf_PHD-finger"/>
</dbReference>
<keyword evidence="1" id="KW-0479">Metal-binding</keyword>
<dbReference type="AlphaFoldDB" id="A0AAV9ARJ0"/>
<reference evidence="7" key="1">
    <citation type="journal article" date="2023" name="Nat. Commun.">
        <title>Diploid and tetraploid genomes of Acorus and the evolution of monocots.</title>
        <authorList>
            <person name="Ma L."/>
            <person name="Liu K.W."/>
            <person name="Li Z."/>
            <person name="Hsiao Y.Y."/>
            <person name="Qi Y."/>
            <person name="Fu T."/>
            <person name="Tang G.D."/>
            <person name="Zhang D."/>
            <person name="Sun W.H."/>
            <person name="Liu D.K."/>
            <person name="Li Y."/>
            <person name="Chen G.Z."/>
            <person name="Liu X.D."/>
            <person name="Liao X.Y."/>
            <person name="Jiang Y.T."/>
            <person name="Yu X."/>
            <person name="Hao Y."/>
            <person name="Huang J."/>
            <person name="Zhao X.W."/>
            <person name="Ke S."/>
            <person name="Chen Y.Y."/>
            <person name="Wu W.L."/>
            <person name="Hsu J.L."/>
            <person name="Lin Y.F."/>
            <person name="Huang M.D."/>
            <person name="Li C.Y."/>
            <person name="Huang L."/>
            <person name="Wang Z.W."/>
            <person name="Zhao X."/>
            <person name="Zhong W.Y."/>
            <person name="Peng D.H."/>
            <person name="Ahmad S."/>
            <person name="Lan S."/>
            <person name="Zhang J.S."/>
            <person name="Tsai W.C."/>
            <person name="Van de Peer Y."/>
            <person name="Liu Z.J."/>
        </authorList>
    </citation>
    <scope>NUCLEOTIDE SEQUENCE</scope>
    <source>
        <strain evidence="7">SCP</strain>
    </source>
</reference>
<dbReference type="SMART" id="SM00249">
    <property type="entry name" value="PHD"/>
    <property type="match status" value="1"/>
</dbReference>
<evidence type="ECO:0000259" key="6">
    <source>
        <dbReference type="PROSITE" id="PS50016"/>
    </source>
</evidence>
<sequence>MTFTFFGGVGSDRPGFQGRLPSTTVDNEEEHSVEAIPSSRYPGGSISSGPRLKAEFDKNQLSERGDDVLLEKCVICNADGDLHGCGSCHQAYHIRCLDQPLQHSSEREWQCPLCSKLDDTGKPVQEEEVREPETAEKYNDIEIPEARPIRLRSHKVLLTEDIGETFSKERNDSIGTGMSIENKLDDINLNHSPSRRGSTCKLQFLEMQSDLNLVDIDPTKKSSSDSPVEINCVRECTETHISKLQPVGNSDPSQKVKCDSLHNGVLPKERFGSKLITFSRRAKRKGDLDEKFIHARESDARHKYEESSNKCRLSNASSAVPMLQNDPKVNEQYEDIDMEMCQLSKLERALLKRRLLIVWKITAWKHPLQEVFLESQYTNIPEFWTKEPPTHLELSVAPPGSMGLTNSISTRISSLRVSLLPATNLSQCEGRQFNMLDTRISEQSGSCKLCIGVASETVLDPKNSSDQHSTLRSPTEESHAGSRCLGWLGTLDGTLHETSSYHSKCCNKYLSTKQDSVSYSKASQDIASFPMSRSLAMWDTCQQVKLNLHSF</sequence>
<keyword evidence="8" id="KW-1185">Reference proteome</keyword>
<evidence type="ECO:0000256" key="5">
    <source>
        <dbReference type="SAM" id="MobiDB-lite"/>
    </source>
</evidence>
<feature type="domain" description="PHD-type" evidence="6">
    <location>
        <begin position="70"/>
        <end position="117"/>
    </location>
</feature>
<dbReference type="SUPFAM" id="SSF57903">
    <property type="entry name" value="FYVE/PHD zinc finger"/>
    <property type="match status" value="1"/>
</dbReference>
<dbReference type="Pfam" id="PF00628">
    <property type="entry name" value="PHD"/>
    <property type="match status" value="1"/>
</dbReference>